<dbReference type="SUPFAM" id="SSF53474">
    <property type="entry name" value="alpha/beta-Hydrolases"/>
    <property type="match status" value="1"/>
</dbReference>
<protein>
    <submittedName>
        <fullName evidence="4">Uncharacterized protein</fullName>
    </submittedName>
</protein>
<keyword evidence="2" id="KW-0378">Hydrolase</keyword>
<dbReference type="EMBL" id="BNCQ01000010">
    <property type="protein sequence ID" value="GIM01752.1"/>
    <property type="molecule type" value="Genomic_DNA"/>
</dbReference>
<evidence type="ECO:0000313" key="4">
    <source>
        <dbReference type="EMBL" id="GIM01752.1"/>
    </source>
</evidence>
<dbReference type="PANTHER" id="PTHR43248">
    <property type="entry name" value="2-SUCCINYL-6-HYDROXY-2,4-CYCLOHEXADIENE-1-CARBOXYLATE SYNTHASE"/>
    <property type="match status" value="1"/>
</dbReference>
<comment type="caution">
    <text evidence="4">The sequence shown here is derived from an EMBL/GenBank/DDBJ whole genome shotgun (WGS) entry which is preliminary data.</text>
</comment>
<name>A0A8J4FIN2_9CHLO</name>
<dbReference type="Proteomes" id="UP000722791">
    <property type="component" value="Unassembled WGS sequence"/>
</dbReference>
<accession>A0A8J4FIN2</accession>
<evidence type="ECO:0000256" key="1">
    <source>
        <dbReference type="ARBA" id="ARBA00010088"/>
    </source>
</evidence>
<reference evidence="4" key="1">
    <citation type="journal article" date="2021" name="Proc. Natl. Acad. Sci. U.S.A.">
        <title>Three genomes in the algal genus Volvox reveal the fate of a haploid sex-determining region after a transition to homothallism.</title>
        <authorList>
            <person name="Yamamoto K."/>
            <person name="Hamaji T."/>
            <person name="Kawai-Toyooka H."/>
            <person name="Matsuzaki R."/>
            <person name="Takahashi F."/>
            <person name="Nishimura Y."/>
            <person name="Kawachi M."/>
            <person name="Noguchi H."/>
            <person name="Minakuchi Y."/>
            <person name="Umen J.G."/>
            <person name="Toyoda A."/>
            <person name="Nozaki H."/>
        </authorList>
    </citation>
    <scope>NUCLEOTIDE SEQUENCE</scope>
    <source>
        <strain evidence="4">NIES-3785</strain>
    </source>
</reference>
<dbReference type="InterPro" id="IPR051601">
    <property type="entry name" value="Serine_prot/Carboxylest_S33"/>
</dbReference>
<dbReference type="OrthoDB" id="8119704at2759"/>
<evidence type="ECO:0000313" key="5">
    <source>
        <dbReference type="Proteomes" id="UP000722791"/>
    </source>
</evidence>
<dbReference type="InterPro" id="IPR000073">
    <property type="entry name" value="AB_hydrolase_1"/>
</dbReference>
<sequence length="493" mass="52778">MTLSSCVSMSRFGYGGSPSALASLSCRIWLPSSLLHQFQQTRRTSLLSYEEVSAGLPTAEHPAARPSRTLFVLHGLLGCGRNWRTWARRLVEAAAASNPPEGGPWRALLLDLRCHGASTRMPGLHPPNNMLSSAEDVSRLIRHVVGSESPGAVLGHSMGGKVALALLQQAATAHAAAAAAQAKPSSPSPPTEQQHLRHRGATESVSAAAATRTTGSTAGATVEWCALPRQLWVLDSQPGLVTTEQDAGTGISRVLNVVHSVPLPIPSRAWLLRHLRDRGLSDALANWLASNLVHMPVPAAAHYQSLSVASSGHSGPSLQPHNHEYLRHQYHHHSEDQQQQQRQEPQHLRHGIRIIAGLQPQQQDGTGSTGRHGEGSGGGGGSSIGPFTWSFDIQCAGSMYMSYRTSEYWQVLENPPHGTAVHIVQGARSDRWPEAMQRRLNQAAAAAAAAGASLAGSEGGSFEHHVLERAGHWLHVDNPEGLLRLVLPRLTGL</sequence>
<feature type="compositionally biased region" description="Low complexity" evidence="3">
    <location>
        <begin position="202"/>
        <end position="214"/>
    </location>
</feature>
<organism evidence="4 5">
    <name type="scientific">Volvox reticuliferus</name>
    <dbReference type="NCBI Taxonomy" id="1737510"/>
    <lineage>
        <taxon>Eukaryota</taxon>
        <taxon>Viridiplantae</taxon>
        <taxon>Chlorophyta</taxon>
        <taxon>core chlorophytes</taxon>
        <taxon>Chlorophyceae</taxon>
        <taxon>CS clade</taxon>
        <taxon>Chlamydomonadales</taxon>
        <taxon>Volvocaceae</taxon>
        <taxon>Volvox</taxon>
    </lineage>
</organism>
<dbReference type="AlphaFoldDB" id="A0A8J4FIN2"/>
<dbReference type="Pfam" id="PF00561">
    <property type="entry name" value="Abhydrolase_1"/>
    <property type="match status" value="1"/>
</dbReference>
<dbReference type="Gene3D" id="3.40.50.1820">
    <property type="entry name" value="alpha/beta hydrolase"/>
    <property type="match status" value="2"/>
</dbReference>
<proteinExistence type="inferred from homology"/>
<evidence type="ECO:0000256" key="2">
    <source>
        <dbReference type="ARBA" id="ARBA00022801"/>
    </source>
</evidence>
<feature type="compositionally biased region" description="Gly residues" evidence="3">
    <location>
        <begin position="367"/>
        <end position="383"/>
    </location>
</feature>
<dbReference type="GO" id="GO:0016787">
    <property type="term" value="F:hydrolase activity"/>
    <property type="evidence" value="ECO:0007669"/>
    <property type="project" value="UniProtKB-KW"/>
</dbReference>
<feature type="region of interest" description="Disordered" evidence="3">
    <location>
        <begin position="358"/>
        <end position="383"/>
    </location>
</feature>
<feature type="region of interest" description="Disordered" evidence="3">
    <location>
        <begin position="177"/>
        <end position="214"/>
    </location>
</feature>
<dbReference type="PANTHER" id="PTHR43248:SF3">
    <property type="entry name" value="AB HYDROLASE-1 DOMAIN-CONTAINING PROTEIN"/>
    <property type="match status" value="1"/>
</dbReference>
<gene>
    <name evidence="4" type="ORF">Vretimale_6536</name>
</gene>
<evidence type="ECO:0000256" key="3">
    <source>
        <dbReference type="SAM" id="MobiDB-lite"/>
    </source>
</evidence>
<dbReference type="InterPro" id="IPR029058">
    <property type="entry name" value="AB_hydrolase_fold"/>
</dbReference>
<comment type="similarity">
    <text evidence="1">Belongs to the peptidase S33 family.</text>
</comment>